<evidence type="ECO:0000313" key="1">
    <source>
        <dbReference type="EMBL" id="GBO45798.1"/>
    </source>
</evidence>
<comment type="caution">
    <text evidence="1">The sequence shown here is derived from an EMBL/GenBank/DDBJ whole genome shotgun (WGS) entry which is preliminary data.</text>
</comment>
<dbReference type="EMBL" id="BGPR01073095">
    <property type="protein sequence ID" value="GBO45798.1"/>
    <property type="molecule type" value="Genomic_DNA"/>
</dbReference>
<name>A0A4Y2X9B7_ARAVE</name>
<keyword evidence="2" id="KW-1185">Reference proteome</keyword>
<protein>
    <submittedName>
        <fullName evidence="1">Uncharacterized protein</fullName>
    </submittedName>
</protein>
<sequence length="62" mass="6649">MSLLDESRWKKHGETYATVITDGRGNALALAVIDALSGTIAVRGACGHRCLRCIGKHCTHRG</sequence>
<feature type="non-terminal residue" evidence="1">
    <location>
        <position position="62"/>
    </location>
</feature>
<gene>
    <name evidence="1" type="ORF">AVEN_238198_1</name>
</gene>
<dbReference type="AlphaFoldDB" id="A0A4Y2X9B7"/>
<dbReference type="Proteomes" id="UP000499080">
    <property type="component" value="Unassembled WGS sequence"/>
</dbReference>
<organism evidence="1 2">
    <name type="scientific">Araneus ventricosus</name>
    <name type="common">Orbweaver spider</name>
    <name type="synonym">Epeira ventricosa</name>
    <dbReference type="NCBI Taxonomy" id="182803"/>
    <lineage>
        <taxon>Eukaryota</taxon>
        <taxon>Metazoa</taxon>
        <taxon>Ecdysozoa</taxon>
        <taxon>Arthropoda</taxon>
        <taxon>Chelicerata</taxon>
        <taxon>Arachnida</taxon>
        <taxon>Araneae</taxon>
        <taxon>Araneomorphae</taxon>
        <taxon>Entelegynae</taxon>
        <taxon>Araneoidea</taxon>
        <taxon>Araneidae</taxon>
        <taxon>Araneus</taxon>
    </lineage>
</organism>
<reference evidence="1 2" key="1">
    <citation type="journal article" date="2019" name="Sci. Rep.">
        <title>Orb-weaving spider Araneus ventricosus genome elucidates the spidroin gene catalogue.</title>
        <authorList>
            <person name="Kono N."/>
            <person name="Nakamura H."/>
            <person name="Ohtoshi R."/>
            <person name="Moran D.A.P."/>
            <person name="Shinohara A."/>
            <person name="Yoshida Y."/>
            <person name="Fujiwara M."/>
            <person name="Mori M."/>
            <person name="Tomita M."/>
            <person name="Arakawa K."/>
        </authorList>
    </citation>
    <scope>NUCLEOTIDE SEQUENCE [LARGE SCALE GENOMIC DNA]</scope>
</reference>
<accession>A0A4Y2X9B7</accession>
<evidence type="ECO:0000313" key="2">
    <source>
        <dbReference type="Proteomes" id="UP000499080"/>
    </source>
</evidence>
<proteinExistence type="predicted"/>